<dbReference type="OrthoDB" id="10450503at2759"/>
<evidence type="ECO:0000313" key="2">
    <source>
        <dbReference type="EMBL" id="CAG2217311.1"/>
    </source>
</evidence>
<dbReference type="EMBL" id="CAJPWZ010001530">
    <property type="protein sequence ID" value="CAG2217311.1"/>
    <property type="molecule type" value="Genomic_DNA"/>
</dbReference>
<dbReference type="AlphaFoldDB" id="A0A8S3S9C0"/>
<keyword evidence="1" id="KW-0812">Transmembrane</keyword>
<keyword evidence="3" id="KW-1185">Reference proteome</keyword>
<sequence length="381" mass="42747">MVMSEISTATYVTELTAESKDTNKETNMSTTPLKKAVISEISTKESTGTRQAYFGTTTSVTEFATETDDINMKTSLTTKMVITGLPTTASPGTRQSDFGTTTNFTEQRTKPTDINHLKTSQSSNTMSVISEAFTTTTSSRTKSVKITTISVLFEERLFSVITVVGVLITVGISIGILFLYRKNRKRIVYHSRNSASNDIHASLEGEQTIQMFSSNDRSRNRTNTVPFILQQKQRPGNISVSNYQDPVDMENEYQRLDFSMRSDLKEVHDDYAMQVYKQTSTHAVNDDGSKPFKKAGLTKGTIDLKEVYNNYSLPYDALSRPTAVNKDDMKIQIKVRPSVTMKDEKHNNVAYCDTAIVHEDFLYDIPKHSSKSLDNRSSIKK</sequence>
<dbReference type="Proteomes" id="UP000683360">
    <property type="component" value="Unassembled WGS sequence"/>
</dbReference>
<proteinExistence type="predicted"/>
<evidence type="ECO:0000256" key="1">
    <source>
        <dbReference type="SAM" id="Phobius"/>
    </source>
</evidence>
<protein>
    <submittedName>
        <fullName evidence="2">Uncharacterized protein</fullName>
    </submittedName>
</protein>
<evidence type="ECO:0000313" key="3">
    <source>
        <dbReference type="Proteomes" id="UP000683360"/>
    </source>
</evidence>
<keyword evidence="1" id="KW-1133">Transmembrane helix</keyword>
<keyword evidence="1" id="KW-0472">Membrane</keyword>
<name>A0A8S3S9C0_MYTED</name>
<gene>
    <name evidence="2" type="ORF">MEDL_31010</name>
</gene>
<feature type="transmembrane region" description="Helical" evidence="1">
    <location>
        <begin position="157"/>
        <end position="180"/>
    </location>
</feature>
<comment type="caution">
    <text evidence="2">The sequence shown here is derived from an EMBL/GenBank/DDBJ whole genome shotgun (WGS) entry which is preliminary data.</text>
</comment>
<reference evidence="2" key="1">
    <citation type="submission" date="2021-03" db="EMBL/GenBank/DDBJ databases">
        <authorList>
            <person name="Bekaert M."/>
        </authorList>
    </citation>
    <scope>NUCLEOTIDE SEQUENCE</scope>
</reference>
<organism evidence="2 3">
    <name type="scientific">Mytilus edulis</name>
    <name type="common">Blue mussel</name>
    <dbReference type="NCBI Taxonomy" id="6550"/>
    <lineage>
        <taxon>Eukaryota</taxon>
        <taxon>Metazoa</taxon>
        <taxon>Spiralia</taxon>
        <taxon>Lophotrochozoa</taxon>
        <taxon>Mollusca</taxon>
        <taxon>Bivalvia</taxon>
        <taxon>Autobranchia</taxon>
        <taxon>Pteriomorphia</taxon>
        <taxon>Mytilida</taxon>
        <taxon>Mytiloidea</taxon>
        <taxon>Mytilidae</taxon>
        <taxon>Mytilinae</taxon>
        <taxon>Mytilus</taxon>
    </lineage>
</organism>
<accession>A0A8S3S9C0</accession>